<keyword evidence="5" id="KW-0624">Polysaccharide degradation</keyword>
<evidence type="ECO:0000313" key="7">
    <source>
        <dbReference type="EMBL" id="KAH7575406.1"/>
    </source>
</evidence>
<organism evidence="7 8">
    <name type="scientific">Xanthoceras sorbifolium</name>
    <dbReference type="NCBI Taxonomy" id="99658"/>
    <lineage>
        <taxon>Eukaryota</taxon>
        <taxon>Viridiplantae</taxon>
        <taxon>Streptophyta</taxon>
        <taxon>Embryophyta</taxon>
        <taxon>Tracheophyta</taxon>
        <taxon>Spermatophyta</taxon>
        <taxon>Magnoliopsida</taxon>
        <taxon>eudicotyledons</taxon>
        <taxon>Gunneridae</taxon>
        <taxon>Pentapetalae</taxon>
        <taxon>rosids</taxon>
        <taxon>malvids</taxon>
        <taxon>Sapindales</taxon>
        <taxon>Sapindaceae</taxon>
        <taxon>Xanthoceroideae</taxon>
        <taxon>Xanthoceras</taxon>
    </lineage>
</organism>
<dbReference type="Gene3D" id="3.20.20.80">
    <property type="entry name" value="Glycosidases"/>
    <property type="match status" value="1"/>
</dbReference>
<evidence type="ECO:0000256" key="4">
    <source>
        <dbReference type="ARBA" id="ARBA00023277"/>
    </source>
</evidence>
<proteinExistence type="inferred from homology"/>
<dbReference type="PANTHER" id="PTHR31490">
    <property type="entry name" value="GLYCOSYL HYDROLASE"/>
    <property type="match status" value="1"/>
</dbReference>
<evidence type="ECO:0000256" key="2">
    <source>
        <dbReference type="ARBA" id="ARBA00022737"/>
    </source>
</evidence>
<keyword evidence="4" id="KW-0119">Carbohydrate metabolism</keyword>
<dbReference type="Proteomes" id="UP000827721">
    <property type="component" value="Unassembled WGS sequence"/>
</dbReference>
<dbReference type="InterPro" id="IPR008979">
    <property type="entry name" value="Galactose-bd-like_sf"/>
</dbReference>
<dbReference type="InterPro" id="IPR044846">
    <property type="entry name" value="GH10"/>
</dbReference>
<evidence type="ECO:0000256" key="5">
    <source>
        <dbReference type="ARBA" id="ARBA00023326"/>
    </source>
</evidence>
<dbReference type="Gene3D" id="2.60.120.260">
    <property type="entry name" value="Galactose-binding domain-like"/>
    <property type="match status" value="1"/>
</dbReference>
<dbReference type="Pfam" id="PF00331">
    <property type="entry name" value="Glyco_hydro_10"/>
    <property type="match status" value="1"/>
</dbReference>
<dbReference type="Pfam" id="PF02018">
    <property type="entry name" value="CBM_4_9"/>
    <property type="match status" value="1"/>
</dbReference>
<dbReference type="SUPFAM" id="SSF51445">
    <property type="entry name" value="(Trans)glycosidases"/>
    <property type="match status" value="1"/>
</dbReference>
<keyword evidence="8" id="KW-1185">Reference proteome</keyword>
<gene>
    <name evidence="7" type="ORF">JRO89_XS02G0100600</name>
</gene>
<sequence>MLELLQDLMLMHYLMITQLASRQVFFNLYCLKNPHKAQYGGGIIKNPELDRGLKGWSTFGNAKKEHRASGGNKFIVAHSRNKPHDSVSQKLYMQKNKLYTFSAWLQLSEGKFPVTAIFKTSNGIRHAGSVIAESGCWSMLKGGLTVNASGPVEIYFESNNTPVEIWVDSVSLQPFTKEEWRSHQDESIEKTRKRKVRIQAVDTQGNPLANATIYLKQNNLRLPFGCATNKNVLTNQKYQEWFISRFEFTVFDNEMKWYSTEQAPGKEDYSVPDAMMKLMKQYNIAVRGHNIFWEDPKYQPSWVTSLSPTAFALAAGRRINSIMSRYKGQIIQWDVVNENLHFNFYESKMGENASAIFYKYAHQYDPSSFYFMNEYNTIEESGDQVASPAKYIQKLREIQNYPGNKDAMGIGLEGHFREANLPYMRASLDILGKADTPIWLTEIDVEKGPNQAQYLEQILREGHGHPNVNGMMLWGGWYPEGCYRMCLTDNNMNNLPTGDVVDKLLHEWGIRSLQGTTDANGFFEVSLFHADYQLKIIHPSVKNYSYRFKVQAASSADDQNSSGQSTIMFLQISA</sequence>
<evidence type="ECO:0000256" key="1">
    <source>
        <dbReference type="ARBA" id="ARBA00007495"/>
    </source>
</evidence>
<dbReference type="SUPFAM" id="SSF49785">
    <property type="entry name" value="Galactose-binding domain-like"/>
    <property type="match status" value="1"/>
</dbReference>
<reference evidence="7 8" key="1">
    <citation type="submission" date="2021-02" db="EMBL/GenBank/DDBJ databases">
        <title>Plant Genome Project.</title>
        <authorList>
            <person name="Zhang R.-G."/>
        </authorList>
    </citation>
    <scope>NUCLEOTIDE SEQUENCE [LARGE SCALE GENOMIC DNA]</scope>
    <source>
        <tissue evidence="7">Leaves</tissue>
    </source>
</reference>
<dbReference type="SMART" id="SM00633">
    <property type="entry name" value="Glyco_10"/>
    <property type="match status" value="1"/>
</dbReference>
<feature type="domain" description="GH10" evidence="6">
    <location>
        <begin position="209"/>
        <end position="504"/>
    </location>
</feature>
<evidence type="ECO:0000256" key="3">
    <source>
        <dbReference type="ARBA" id="ARBA00022801"/>
    </source>
</evidence>
<name>A0ABQ8IFE2_9ROSI</name>
<keyword evidence="3" id="KW-0378">Hydrolase</keyword>
<dbReference type="PROSITE" id="PS51760">
    <property type="entry name" value="GH10_2"/>
    <property type="match status" value="1"/>
</dbReference>
<evidence type="ECO:0000259" key="6">
    <source>
        <dbReference type="PROSITE" id="PS51760"/>
    </source>
</evidence>
<dbReference type="InterPro" id="IPR003305">
    <property type="entry name" value="CenC_carb-bd"/>
</dbReference>
<protein>
    <recommendedName>
        <fullName evidence="6">GH10 domain-containing protein</fullName>
    </recommendedName>
</protein>
<comment type="caution">
    <text evidence="7">The sequence shown here is derived from an EMBL/GenBank/DDBJ whole genome shotgun (WGS) entry which is preliminary data.</text>
</comment>
<dbReference type="PANTHER" id="PTHR31490:SF2">
    <property type="entry name" value="GLYCOSYL HYDROLASE FAMILY 10 PROTEIN"/>
    <property type="match status" value="1"/>
</dbReference>
<dbReference type="EMBL" id="JAFEMO010000002">
    <property type="protein sequence ID" value="KAH7575406.1"/>
    <property type="molecule type" value="Genomic_DNA"/>
</dbReference>
<dbReference type="InterPro" id="IPR017853">
    <property type="entry name" value="GH"/>
</dbReference>
<evidence type="ECO:0000313" key="8">
    <source>
        <dbReference type="Proteomes" id="UP000827721"/>
    </source>
</evidence>
<dbReference type="InterPro" id="IPR001000">
    <property type="entry name" value="GH10_dom"/>
</dbReference>
<comment type="similarity">
    <text evidence="1">Belongs to the glycosyl hydrolase 10 (cellulase F) family.</text>
</comment>
<accession>A0ABQ8IFE2</accession>
<keyword evidence="2" id="KW-0677">Repeat</keyword>